<proteinExistence type="predicted"/>
<dbReference type="SUPFAM" id="SSF82199">
    <property type="entry name" value="SET domain"/>
    <property type="match status" value="1"/>
</dbReference>
<accession>A0A9N9Q9D0</accession>
<dbReference type="Pfam" id="PF02668">
    <property type="entry name" value="TauD"/>
    <property type="match status" value="1"/>
</dbReference>
<dbReference type="SMART" id="SM00317">
    <property type="entry name" value="SET"/>
    <property type="match status" value="1"/>
</dbReference>
<dbReference type="PANTHER" id="PTHR47643:SF2">
    <property type="entry name" value="TPR DOMAIN PROTEIN (AFU_ORTHOLOGUE AFUA_5G12710)"/>
    <property type="match status" value="1"/>
</dbReference>
<comment type="caution">
    <text evidence="4">The sequence shown here is derived from an EMBL/GenBank/DDBJ whole genome shotgun (WGS) entry which is preliminary data.</text>
</comment>
<keyword evidence="5" id="KW-1185">Reference proteome</keyword>
<dbReference type="Proteomes" id="UP000701801">
    <property type="component" value="Unassembled WGS sequence"/>
</dbReference>
<dbReference type="InterPro" id="IPR042098">
    <property type="entry name" value="TauD-like_sf"/>
</dbReference>
<feature type="region of interest" description="Disordered" evidence="2">
    <location>
        <begin position="1138"/>
        <end position="1160"/>
    </location>
</feature>
<dbReference type="CDD" id="cd20071">
    <property type="entry name" value="SET_SMYD"/>
    <property type="match status" value="1"/>
</dbReference>
<feature type="compositionally biased region" description="Basic and acidic residues" evidence="2">
    <location>
        <begin position="1151"/>
        <end position="1160"/>
    </location>
</feature>
<evidence type="ECO:0000256" key="1">
    <source>
        <dbReference type="ARBA" id="ARBA00023002"/>
    </source>
</evidence>
<evidence type="ECO:0000313" key="4">
    <source>
        <dbReference type="EMBL" id="CAG8978856.1"/>
    </source>
</evidence>
<keyword evidence="1" id="KW-0560">Oxidoreductase</keyword>
<evidence type="ECO:0000259" key="3">
    <source>
        <dbReference type="PROSITE" id="PS50280"/>
    </source>
</evidence>
<dbReference type="PANTHER" id="PTHR47643">
    <property type="entry name" value="TPR DOMAIN PROTEIN (AFU_ORTHOLOGUE AFUA_5G12710)"/>
    <property type="match status" value="1"/>
</dbReference>
<dbReference type="Pfam" id="PF00856">
    <property type="entry name" value="SET"/>
    <property type="match status" value="1"/>
</dbReference>
<dbReference type="EMBL" id="CAJVRM010000284">
    <property type="protein sequence ID" value="CAG8978856.1"/>
    <property type="molecule type" value="Genomic_DNA"/>
</dbReference>
<dbReference type="GO" id="GO:0016491">
    <property type="term" value="F:oxidoreductase activity"/>
    <property type="evidence" value="ECO:0007669"/>
    <property type="project" value="UniProtKB-KW"/>
</dbReference>
<feature type="domain" description="SET" evidence="3">
    <location>
        <begin position="443"/>
        <end position="636"/>
    </location>
</feature>
<evidence type="ECO:0000256" key="2">
    <source>
        <dbReference type="SAM" id="MobiDB-lite"/>
    </source>
</evidence>
<dbReference type="InterPro" id="IPR011990">
    <property type="entry name" value="TPR-like_helical_dom_sf"/>
</dbReference>
<dbReference type="PROSITE" id="PS50280">
    <property type="entry name" value="SET"/>
    <property type="match status" value="1"/>
</dbReference>
<dbReference type="InterPro" id="IPR001214">
    <property type="entry name" value="SET_dom"/>
</dbReference>
<dbReference type="InterPro" id="IPR003819">
    <property type="entry name" value="TauD/TfdA-like"/>
</dbReference>
<dbReference type="Gene3D" id="1.25.40.10">
    <property type="entry name" value="Tetratricopeptide repeat domain"/>
    <property type="match status" value="1"/>
</dbReference>
<name>A0A9N9Q9D0_9HELO</name>
<dbReference type="SUPFAM" id="SSF48452">
    <property type="entry name" value="TPR-like"/>
    <property type="match status" value="1"/>
</dbReference>
<gene>
    <name evidence="4" type="ORF">HYALB_00008511</name>
</gene>
<evidence type="ECO:0000313" key="5">
    <source>
        <dbReference type="Proteomes" id="UP000701801"/>
    </source>
</evidence>
<sequence>MKFREITSKSVRCLGDAMFTISCQIHRSLLPPPPPLPMFPSISEPCHAFSSHTCVLFHIHSQQVDSRFHTLFWISTLYRLSRFSMDICDVSSLPQFEIYLKLGKRLQEIALANQGNIPAIWNPPEKHVHRFQETRARARAMEKPKHKPRLLLPAIPEYFLSPYYPSTASIHDLKPIYLKELKSGVPQRGGYVLVKASTPPLRVESTIEAIVEDEKGTSIIIHLSHYPDENSRPAESVIKKNDTFLIKEPRIMIWSSTEGPVLHVDHVSDLVLLGLRDELIPNQWRTLLSQIDGAAVFIHRQEGDKAMDKKQYWTAIRCYTSALECNPPTDQEQIIHVQRALAYLKCGCLELALDATQREDVRWREKPLYQTCEALYELQRYSECLVYLRVLRERYPDPKYTRMVARVKDRLREKTAGVYDWHSMSVVETRARPPFLDHATYREPVAVRSSPFGGQGLFTTIHVKAGQLLLCEKAFSYCYHDTNAERSTKSSRASIITNVATRHMSVGTQAGLITNIIQKCIARPSLISKLTSLHCGSYEPAEITEVGGNTVVDTFFIERVVSLNCFGCPLTTEKNKFPAPGAERKYYHETTGLWLLAAKINHSCYSNVSRSFIGDFQIIRALRDMPPDTELTCSYRDIRSRSQDINPFLLKRWGFECDCAICAYHKESPSTIAEAQESLNEIPTFGSHDTIRDWSMIAKASEKYHKPEIEVPRFQLSEPYLRISDCCYAIASQDNTLWEWEGRLPWYDRSLVMAAGALVSLGYRMLAGPPLPGYTLIGPSLEVFRWGLMTDDAFSAWKLLHMIYVNVLEMPGRLEEFMRIAYTIYVGEDGTIATVISTSRSATPSDPRPDISYAPDFEKYQARTKRRLESENLGAVTLPEGFPKKLESEFVWEGRDLEGRYEWIYELSEVQVGEVESGLQYFKTSQRGRQDNKIDGKPADIVLNHNKDLSATVDKALIGAPAYTADKQVLHTDAGDIVSLFASSGAAEGGQSKLAILRIKETPIISKPLLVHQPASEGTPERVLLNYARRYFTGYHGLPRSPNIPAITEAQAEALDGLHFLGEKYHIGLDVQQGDIQYVNNLAVFHARDGFRDTPEQQRHLIRLWLRDPEHAWPTPEAWKERWSQLYEGVTAENQVFPLEPRIRSSSQGTGKKEGDEKEK</sequence>
<dbReference type="Gene3D" id="3.60.130.10">
    <property type="entry name" value="Clavaminate synthase-like"/>
    <property type="match status" value="1"/>
</dbReference>
<organism evidence="4 5">
    <name type="scientific">Hymenoscyphus albidus</name>
    <dbReference type="NCBI Taxonomy" id="595503"/>
    <lineage>
        <taxon>Eukaryota</taxon>
        <taxon>Fungi</taxon>
        <taxon>Dikarya</taxon>
        <taxon>Ascomycota</taxon>
        <taxon>Pezizomycotina</taxon>
        <taxon>Leotiomycetes</taxon>
        <taxon>Helotiales</taxon>
        <taxon>Helotiaceae</taxon>
        <taxon>Hymenoscyphus</taxon>
    </lineage>
</organism>
<protein>
    <recommendedName>
        <fullName evidence="3">SET domain-containing protein</fullName>
    </recommendedName>
</protein>
<dbReference type="OrthoDB" id="438641at2759"/>
<dbReference type="SUPFAM" id="SSF51197">
    <property type="entry name" value="Clavaminate synthase-like"/>
    <property type="match status" value="1"/>
</dbReference>
<dbReference type="InterPro" id="IPR053209">
    <property type="entry name" value="Gramillin-biosynth_MTr"/>
</dbReference>
<dbReference type="InterPro" id="IPR046341">
    <property type="entry name" value="SET_dom_sf"/>
</dbReference>
<dbReference type="Gene3D" id="2.170.270.10">
    <property type="entry name" value="SET domain"/>
    <property type="match status" value="1"/>
</dbReference>
<dbReference type="AlphaFoldDB" id="A0A9N9Q9D0"/>
<reference evidence="4" key="1">
    <citation type="submission" date="2021-07" db="EMBL/GenBank/DDBJ databases">
        <authorList>
            <person name="Durling M."/>
        </authorList>
    </citation>
    <scope>NUCLEOTIDE SEQUENCE</scope>
</reference>